<proteinExistence type="predicted"/>
<feature type="domain" description="RsdA/BaiN/AoA(So)-like insert" evidence="5">
    <location>
        <begin position="188"/>
        <end position="339"/>
    </location>
</feature>
<dbReference type="InterPro" id="IPR004792">
    <property type="entry name" value="BaiN-like"/>
</dbReference>
<dbReference type="RefSeq" id="WP_129991485.1">
    <property type="nucleotide sequence ID" value="NZ_JAFMOU010000068.1"/>
</dbReference>
<dbReference type="PANTHER" id="PTHR42887">
    <property type="entry name" value="OS12G0638800 PROTEIN"/>
    <property type="match status" value="1"/>
</dbReference>
<dbReference type="InterPro" id="IPR036188">
    <property type="entry name" value="FAD/NAD-bd_sf"/>
</dbReference>
<dbReference type="Pfam" id="PF22780">
    <property type="entry name" value="HI0933_like_1st"/>
    <property type="match status" value="1"/>
</dbReference>
<dbReference type="SUPFAM" id="SSF51905">
    <property type="entry name" value="FAD/NAD(P)-binding domain"/>
    <property type="match status" value="1"/>
</dbReference>
<feature type="domain" description="RsdA/BaiN/AoA(So)-like Rossmann fold-like" evidence="4">
    <location>
        <begin position="5"/>
        <end position="392"/>
    </location>
</feature>
<comment type="caution">
    <text evidence="6">The sequence shown here is derived from an EMBL/GenBank/DDBJ whole genome shotgun (WGS) entry which is preliminary data.</text>
</comment>
<dbReference type="PRINTS" id="PR00411">
    <property type="entry name" value="PNDRDTASEI"/>
</dbReference>
<keyword evidence="3" id="KW-0274">FAD</keyword>
<keyword evidence="7" id="KW-1185">Reference proteome</keyword>
<dbReference type="Proteomes" id="UP000699865">
    <property type="component" value="Unassembled WGS sequence"/>
</dbReference>
<keyword evidence="2" id="KW-0285">Flavoprotein</keyword>
<dbReference type="Gene3D" id="3.50.50.60">
    <property type="entry name" value="FAD/NAD(P)-binding domain"/>
    <property type="match status" value="1"/>
</dbReference>
<dbReference type="NCBIfam" id="TIGR00275">
    <property type="entry name" value="aminoacetone oxidase family FAD-binding enzyme"/>
    <property type="match status" value="1"/>
</dbReference>
<dbReference type="PRINTS" id="PR00368">
    <property type="entry name" value="FADPNR"/>
</dbReference>
<gene>
    <name evidence="6" type="ORF">J1786_13145</name>
</gene>
<evidence type="ECO:0000256" key="3">
    <source>
        <dbReference type="ARBA" id="ARBA00022827"/>
    </source>
</evidence>
<dbReference type="Gene3D" id="1.10.8.260">
    <property type="entry name" value="HI0933 insert domain-like"/>
    <property type="match status" value="1"/>
</dbReference>
<evidence type="ECO:0000259" key="5">
    <source>
        <dbReference type="Pfam" id="PF22780"/>
    </source>
</evidence>
<evidence type="ECO:0000313" key="6">
    <source>
        <dbReference type="EMBL" id="MBU9835752.1"/>
    </source>
</evidence>
<reference evidence="6 7" key="1">
    <citation type="submission" date="2021-03" db="EMBL/GenBank/DDBJ databases">
        <title>Five novel Rahnella species.</title>
        <authorList>
            <person name="Brady C."/>
            <person name="Asselin J."/>
            <person name="Beer S."/>
            <person name="Bruberg M.B."/>
            <person name="Crampton B."/>
            <person name="Venter S."/>
            <person name="Arnold D."/>
            <person name="Denman S."/>
        </authorList>
    </citation>
    <scope>NUCLEOTIDE SEQUENCE [LARGE SCALE GENOMIC DNA]</scope>
    <source>
        <strain evidence="6 7">L72c</strain>
    </source>
</reference>
<protein>
    <submittedName>
        <fullName evidence="6">NAD(P)/FAD-dependent oxidoreductase</fullName>
    </submittedName>
</protein>
<dbReference type="InterPro" id="IPR057661">
    <property type="entry name" value="RsdA/BaiN/AoA(So)_Rossmann"/>
</dbReference>
<dbReference type="Pfam" id="PF03486">
    <property type="entry name" value="HI0933_like"/>
    <property type="match status" value="1"/>
</dbReference>
<sequence>MEQVDVVVIGAGAAGMFCAAQAGQGGCRVLLLDNGKKTGRKILMSGGGRCNFTNLYAEPAAYLSENPHFCKSALARYTQWDFIDMVNRYGIAWHEKTLGQLFCDDSAQQIVSMLDKECELGNVDVRLRSEISDVQKTENGFVIKVNGSTVSTHSLVIASGGLSMPGLGATPFGYRLAEQFGLKVLPTRAGLVPFTLHKPLLDHLQTLSGVSVPAVLTAQDGTVFRESILFTHRGMSGPAVLQLSSYWQPGEFVSVNLLPDVDLAAFLNTQRQEHPNQSLKNTLAMQLPKRLVECLQTLGQLPDVTLKQLNVPQQAELVEQLQNWQVQPNGTEGYRTAEVTLGGVDTKELSSKTMAAAKVPGLYFIGEVVDVTGWLGGYNFQWAWSSAWACAQDLVVFCNNKNDDLNK</sequence>
<evidence type="ECO:0000256" key="2">
    <source>
        <dbReference type="ARBA" id="ARBA00022630"/>
    </source>
</evidence>
<evidence type="ECO:0000313" key="7">
    <source>
        <dbReference type="Proteomes" id="UP000699865"/>
    </source>
</evidence>
<dbReference type="EMBL" id="JAFMOU010000068">
    <property type="protein sequence ID" value="MBU9835752.1"/>
    <property type="molecule type" value="Genomic_DNA"/>
</dbReference>
<accession>A0ABS6L1N1</accession>
<organism evidence="6 7">
    <name type="scientific">Rahnella perminowiae</name>
    <dbReference type="NCBI Taxonomy" id="2816244"/>
    <lineage>
        <taxon>Bacteria</taxon>
        <taxon>Pseudomonadati</taxon>
        <taxon>Pseudomonadota</taxon>
        <taxon>Gammaproteobacteria</taxon>
        <taxon>Enterobacterales</taxon>
        <taxon>Yersiniaceae</taxon>
        <taxon>Rahnella</taxon>
    </lineage>
</organism>
<evidence type="ECO:0000259" key="4">
    <source>
        <dbReference type="Pfam" id="PF03486"/>
    </source>
</evidence>
<dbReference type="InterPro" id="IPR055178">
    <property type="entry name" value="RsdA/BaiN/AoA(So)-like_dom"/>
</dbReference>
<dbReference type="Gene3D" id="2.40.30.10">
    <property type="entry name" value="Translation factors"/>
    <property type="match status" value="1"/>
</dbReference>
<comment type="cofactor">
    <cofactor evidence="1">
        <name>FAD</name>
        <dbReference type="ChEBI" id="CHEBI:57692"/>
    </cofactor>
</comment>
<evidence type="ECO:0000256" key="1">
    <source>
        <dbReference type="ARBA" id="ARBA00001974"/>
    </source>
</evidence>
<dbReference type="SUPFAM" id="SSF160996">
    <property type="entry name" value="HI0933 insert domain-like"/>
    <property type="match status" value="1"/>
</dbReference>
<name>A0ABS6L1N1_9GAMM</name>
<dbReference type="PANTHER" id="PTHR42887:SF2">
    <property type="entry name" value="OS12G0638800 PROTEIN"/>
    <property type="match status" value="1"/>
</dbReference>
<dbReference type="InterPro" id="IPR023166">
    <property type="entry name" value="BaiN-like_dom_sf"/>
</dbReference>